<comment type="caution">
    <text evidence="2">The sequence shown here is derived from an EMBL/GenBank/DDBJ whole genome shotgun (WGS) entry which is preliminary data.</text>
</comment>
<evidence type="ECO:0000256" key="1">
    <source>
        <dbReference type="SAM" id="Phobius"/>
    </source>
</evidence>
<name>A0A2S6CRQ3_9CYAN</name>
<feature type="transmembrane region" description="Helical" evidence="1">
    <location>
        <begin position="43"/>
        <end position="64"/>
    </location>
</feature>
<feature type="transmembrane region" description="Helical" evidence="1">
    <location>
        <begin position="70"/>
        <end position="88"/>
    </location>
</feature>
<keyword evidence="1" id="KW-0472">Membrane</keyword>
<organism evidence="2 3">
    <name type="scientific">Cuspidothrix issatschenkoi CHARLIE-1</name>
    <dbReference type="NCBI Taxonomy" id="2052836"/>
    <lineage>
        <taxon>Bacteria</taxon>
        <taxon>Bacillati</taxon>
        <taxon>Cyanobacteriota</taxon>
        <taxon>Cyanophyceae</taxon>
        <taxon>Nostocales</taxon>
        <taxon>Aphanizomenonaceae</taxon>
        <taxon>Cuspidothrix</taxon>
    </lineage>
</organism>
<evidence type="ECO:0000313" key="2">
    <source>
        <dbReference type="EMBL" id="PPJ62455.1"/>
    </source>
</evidence>
<dbReference type="EMBL" id="PGEM01000118">
    <property type="protein sequence ID" value="PPJ62455.1"/>
    <property type="molecule type" value="Genomic_DNA"/>
</dbReference>
<dbReference type="Proteomes" id="UP000239589">
    <property type="component" value="Unassembled WGS sequence"/>
</dbReference>
<keyword evidence="1" id="KW-0812">Transmembrane</keyword>
<keyword evidence="1" id="KW-1133">Transmembrane helix</keyword>
<feature type="transmembrane region" description="Helical" evidence="1">
    <location>
        <begin position="12"/>
        <end position="31"/>
    </location>
</feature>
<keyword evidence="3" id="KW-1185">Reference proteome</keyword>
<reference evidence="2 3" key="1">
    <citation type="submission" date="2018-02" db="EMBL/GenBank/DDBJ databases">
        <title>Discovery of a pederin family compound in a non-symbiotic bloom-forming cyanobacterium.</title>
        <authorList>
            <person name="Kust A."/>
            <person name="Mares J."/>
            <person name="Jokela J."/>
            <person name="Urajova P."/>
            <person name="Hajek J."/>
            <person name="Saurav K."/>
            <person name="Voracova K."/>
            <person name="Fewer D.P."/>
            <person name="Haapaniemi E."/>
            <person name="Permi P."/>
            <person name="Rehakova K."/>
            <person name="Sivonen K."/>
            <person name="Hrouzek P."/>
        </authorList>
    </citation>
    <scope>NUCLEOTIDE SEQUENCE [LARGE SCALE GENOMIC DNA]</scope>
    <source>
        <strain evidence="2 3">CHARLIE-1</strain>
    </source>
</reference>
<dbReference type="AlphaFoldDB" id="A0A2S6CRQ3"/>
<feature type="transmembrane region" description="Helical" evidence="1">
    <location>
        <begin position="93"/>
        <end position="110"/>
    </location>
</feature>
<sequence length="132" mass="14069">MSKNFNQDLQKNAPGVFIAGLFFLAIGIIGFISRGEPFTIGDLIYCIISVGISFLLLPFLVIILLSTFSFFSPIIGFIGAIIAIILLYGQPAFATGLGILITSIGALIITRNNANSSGGNYTDDTDDTDRLS</sequence>
<gene>
    <name evidence="2" type="ORF">CUN59_15555</name>
</gene>
<accession>A0A2S6CRQ3</accession>
<proteinExistence type="predicted"/>
<dbReference type="RefSeq" id="WP_104388695.1">
    <property type="nucleotide sequence ID" value="NZ_PGEM01000118.1"/>
</dbReference>
<protein>
    <submittedName>
        <fullName evidence="2">Uncharacterized protein</fullName>
    </submittedName>
</protein>
<evidence type="ECO:0000313" key="3">
    <source>
        <dbReference type="Proteomes" id="UP000239589"/>
    </source>
</evidence>